<reference evidence="3" key="1">
    <citation type="submission" date="2017-04" db="EMBL/GenBank/DDBJ databases">
        <title>Genome evolution of the luminous symbionts of deep sea anglerfish.</title>
        <authorList>
            <person name="Hendry T.A."/>
        </authorList>
    </citation>
    <scope>NUCLEOTIDE SEQUENCE [LARGE SCALE GENOMIC DNA]</scope>
</reference>
<evidence type="ECO:0000313" key="2">
    <source>
        <dbReference type="EMBL" id="PCS22807.1"/>
    </source>
</evidence>
<proteinExistence type="predicted"/>
<evidence type="ECO:0000313" key="3">
    <source>
        <dbReference type="Proteomes" id="UP000219020"/>
    </source>
</evidence>
<organism evidence="2 3">
    <name type="scientific">Candidatus Enterovibrio escicola</name>
    <dbReference type="NCBI Taxonomy" id="1927127"/>
    <lineage>
        <taxon>Bacteria</taxon>
        <taxon>Pseudomonadati</taxon>
        <taxon>Pseudomonadota</taxon>
        <taxon>Gammaproteobacteria</taxon>
        <taxon>Vibrionales</taxon>
        <taxon>Vibrionaceae</taxon>
        <taxon>Enterovibrio</taxon>
    </lineage>
</organism>
<dbReference type="EMBL" id="NBYY01000014">
    <property type="protein sequence ID" value="PCS22807.1"/>
    <property type="molecule type" value="Genomic_DNA"/>
</dbReference>
<gene>
    <name evidence="2" type="ORF">BTN49_1593</name>
</gene>
<accession>A0A2A5T3S0</accession>
<comment type="caution">
    <text evidence="2">The sequence shown here is derived from an EMBL/GenBank/DDBJ whole genome shotgun (WGS) entry which is preliminary data.</text>
</comment>
<dbReference type="RefSeq" id="WP_146679209.1">
    <property type="nucleotide sequence ID" value="NZ_CAWNJE010000017.1"/>
</dbReference>
<name>A0A2A5T3S0_9GAMM</name>
<protein>
    <submittedName>
        <fullName evidence="2">Mobile element protein</fullName>
    </submittedName>
</protein>
<feature type="region of interest" description="Disordered" evidence="1">
    <location>
        <begin position="33"/>
        <end position="59"/>
    </location>
</feature>
<dbReference type="GeneID" id="66952843"/>
<keyword evidence="3" id="KW-1185">Reference proteome</keyword>
<dbReference type="Proteomes" id="UP000219020">
    <property type="component" value="Unassembled WGS sequence"/>
</dbReference>
<evidence type="ECO:0000256" key="1">
    <source>
        <dbReference type="SAM" id="MobiDB-lite"/>
    </source>
</evidence>
<dbReference type="AlphaFoldDB" id="A0A2A5T3S0"/>
<sequence>MDDNEILSILLNQLRRKIQQVNTDGAYDTRACQPRTEEQRNNARYSTLKQRGVLGGRAS</sequence>